<dbReference type="InterPro" id="IPR050469">
    <property type="entry name" value="Diguanylate_Cyclase"/>
</dbReference>
<dbReference type="EC" id="2.7.7.65" evidence="1"/>
<dbReference type="Pfam" id="PF00497">
    <property type="entry name" value="SBP_bac_3"/>
    <property type="match status" value="1"/>
</dbReference>
<dbReference type="Pfam" id="PF00990">
    <property type="entry name" value="GGDEF"/>
    <property type="match status" value="1"/>
</dbReference>
<dbReference type="Proteomes" id="UP000235387">
    <property type="component" value="Unassembled WGS sequence"/>
</dbReference>
<dbReference type="GO" id="GO:0052621">
    <property type="term" value="F:diguanylate cyclase activity"/>
    <property type="evidence" value="ECO:0007669"/>
    <property type="project" value="UniProtKB-EC"/>
</dbReference>
<reference evidence="6" key="1">
    <citation type="submission" date="2016-07" db="EMBL/GenBank/DDBJ databases">
        <title>Nontailed viruses are major unrecognized killers of bacteria in the ocean.</title>
        <authorList>
            <person name="Kauffman K."/>
            <person name="Hussain F."/>
            <person name="Yang J."/>
            <person name="Arevalo P."/>
            <person name="Brown J."/>
            <person name="Cutler M."/>
            <person name="Kelly L."/>
            <person name="Polz M.F."/>
        </authorList>
    </citation>
    <scope>NUCLEOTIDE SEQUENCE [LARGE SCALE GENOMIC DNA]</scope>
    <source>
        <strain evidence="6">10N.261.45.A10</strain>
    </source>
</reference>
<dbReference type="SUPFAM" id="SSF53850">
    <property type="entry name" value="Periplasmic binding protein-like II"/>
    <property type="match status" value="1"/>
</dbReference>
<name>A0A2N7LDD6_9GAMM</name>
<dbReference type="EMBL" id="MDAL01000014">
    <property type="protein sequence ID" value="PMN93368.1"/>
    <property type="molecule type" value="Genomic_DNA"/>
</dbReference>
<gene>
    <name evidence="5" type="ORF">BCT23_13230</name>
</gene>
<evidence type="ECO:0000256" key="2">
    <source>
        <dbReference type="ARBA" id="ARBA00034247"/>
    </source>
</evidence>
<dbReference type="InterPro" id="IPR029787">
    <property type="entry name" value="Nucleotide_cyclase"/>
</dbReference>
<protein>
    <recommendedName>
        <fullName evidence="1">diguanylate cyclase</fullName>
        <ecNumber evidence="1">2.7.7.65</ecNumber>
    </recommendedName>
</protein>
<proteinExistence type="predicted"/>
<keyword evidence="3" id="KW-1133">Transmembrane helix</keyword>
<dbReference type="InterPro" id="IPR001638">
    <property type="entry name" value="Solute-binding_3/MltF_N"/>
</dbReference>
<evidence type="ECO:0000313" key="6">
    <source>
        <dbReference type="Proteomes" id="UP000235387"/>
    </source>
</evidence>
<dbReference type="NCBIfam" id="TIGR00254">
    <property type="entry name" value="GGDEF"/>
    <property type="match status" value="1"/>
</dbReference>
<evidence type="ECO:0000259" key="4">
    <source>
        <dbReference type="PROSITE" id="PS50887"/>
    </source>
</evidence>
<dbReference type="AlphaFoldDB" id="A0A2N7LDD6"/>
<comment type="catalytic activity">
    <reaction evidence="2">
        <text>2 GTP = 3',3'-c-di-GMP + 2 diphosphate</text>
        <dbReference type="Rhea" id="RHEA:24898"/>
        <dbReference type="ChEBI" id="CHEBI:33019"/>
        <dbReference type="ChEBI" id="CHEBI:37565"/>
        <dbReference type="ChEBI" id="CHEBI:58805"/>
        <dbReference type="EC" id="2.7.7.65"/>
    </reaction>
</comment>
<dbReference type="PROSITE" id="PS50887">
    <property type="entry name" value="GGDEF"/>
    <property type="match status" value="1"/>
</dbReference>
<sequence length="480" mass="54061">MSGIRQFVAISLTLLFLFASPLSLASPKQLIITGSSTWQPFSYINREGEPDGIMIDYWRLYGAINDVDIEFKLLPWSESLTYAATHPGVVHGGLGYTGERADVLAFSRELPLKRYNVNLFVQKDLPFDDLNVLDSVIVGSVNQSTKHAFLSARIPEENIKIFSTFGALNEAAYRGEVDVFIDDLNTALYDMRHTGNTGLFTPRGKLYSFPLHFAVSKSAQEDIALIEHGLHRINEQDVQQIYDKWMPPNKMHLTLPWLDKHSQHLIFASAMLLLITGLVFYRRLLNNRTEQLKTMVEALKDSNERLESAVQNDTLTGAKTRHQFFTQLADKRFSPTPYVVAVVDIDMLKHINESYGQDIGDMALKHLSMQLRLQMSSRALYARLGGGQFAVLFDLSDTSQATRKIQQLQNALQLSPLHIDQLVVPVKVSAGVACYPYDSEDGESLVRIATSRMRANKPNYGFASDSESDVRESGLKRHWA</sequence>
<evidence type="ECO:0000256" key="3">
    <source>
        <dbReference type="SAM" id="Phobius"/>
    </source>
</evidence>
<dbReference type="InterPro" id="IPR000160">
    <property type="entry name" value="GGDEF_dom"/>
</dbReference>
<keyword evidence="3" id="KW-0812">Transmembrane</keyword>
<feature type="transmembrane region" description="Helical" evidence="3">
    <location>
        <begin position="265"/>
        <end position="285"/>
    </location>
</feature>
<organism evidence="5 6">
    <name type="scientific">Enterovibrio norvegicus</name>
    <dbReference type="NCBI Taxonomy" id="188144"/>
    <lineage>
        <taxon>Bacteria</taxon>
        <taxon>Pseudomonadati</taxon>
        <taxon>Pseudomonadota</taxon>
        <taxon>Gammaproteobacteria</taxon>
        <taxon>Vibrionales</taxon>
        <taxon>Vibrionaceae</taxon>
        <taxon>Enterovibrio</taxon>
    </lineage>
</organism>
<evidence type="ECO:0000256" key="1">
    <source>
        <dbReference type="ARBA" id="ARBA00012528"/>
    </source>
</evidence>
<dbReference type="SMART" id="SM00267">
    <property type="entry name" value="GGDEF"/>
    <property type="match status" value="1"/>
</dbReference>
<dbReference type="PANTHER" id="PTHR45138:SF9">
    <property type="entry name" value="DIGUANYLATE CYCLASE DGCM-RELATED"/>
    <property type="match status" value="1"/>
</dbReference>
<dbReference type="RefSeq" id="WP_102316282.1">
    <property type="nucleotide sequence ID" value="NZ_MCYQ01000004.1"/>
</dbReference>
<comment type="caution">
    <text evidence="5">The sequence shown here is derived from an EMBL/GenBank/DDBJ whole genome shotgun (WGS) entry which is preliminary data.</text>
</comment>
<evidence type="ECO:0000313" key="5">
    <source>
        <dbReference type="EMBL" id="PMN93368.1"/>
    </source>
</evidence>
<dbReference type="InterPro" id="IPR043128">
    <property type="entry name" value="Rev_trsase/Diguanyl_cyclase"/>
</dbReference>
<keyword evidence="3" id="KW-0472">Membrane</keyword>
<dbReference type="Gene3D" id="3.40.190.10">
    <property type="entry name" value="Periplasmic binding protein-like II"/>
    <property type="match status" value="2"/>
</dbReference>
<dbReference type="CDD" id="cd01949">
    <property type="entry name" value="GGDEF"/>
    <property type="match status" value="1"/>
</dbReference>
<feature type="domain" description="GGDEF" evidence="4">
    <location>
        <begin position="336"/>
        <end position="470"/>
    </location>
</feature>
<dbReference type="Gene3D" id="3.30.70.270">
    <property type="match status" value="1"/>
</dbReference>
<dbReference type="PANTHER" id="PTHR45138">
    <property type="entry name" value="REGULATORY COMPONENTS OF SENSORY TRANSDUCTION SYSTEM"/>
    <property type="match status" value="1"/>
</dbReference>
<dbReference type="SUPFAM" id="SSF55073">
    <property type="entry name" value="Nucleotide cyclase"/>
    <property type="match status" value="1"/>
</dbReference>
<dbReference type="SMART" id="SM00062">
    <property type="entry name" value="PBPb"/>
    <property type="match status" value="1"/>
</dbReference>
<accession>A0A2N7LDD6</accession>